<evidence type="ECO:0000256" key="2">
    <source>
        <dbReference type="ARBA" id="ARBA00005046"/>
    </source>
</evidence>
<proteinExistence type="inferred from homology"/>
<dbReference type="Gene3D" id="3.30.70.640">
    <property type="entry name" value="Molybdopterin cofactor biosynthesis C (MoaC) domain"/>
    <property type="match status" value="1"/>
</dbReference>
<feature type="domain" description="Molybdopterin cofactor biosynthesis C (MoaC)" evidence="8">
    <location>
        <begin position="15"/>
        <end position="150"/>
    </location>
</feature>
<feature type="active site" evidence="7">
    <location>
        <position position="128"/>
    </location>
</feature>
<gene>
    <name evidence="7 9" type="primary">moaC</name>
    <name evidence="9" type="ORF">EOE65_14960</name>
</gene>
<evidence type="ECO:0000256" key="7">
    <source>
        <dbReference type="HAMAP-Rule" id="MF_01224"/>
    </source>
</evidence>
<evidence type="ECO:0000313" key="9">
    <source>
        <dbReference type="EMBL" id="RVU29842.1"/>
    </source>
</evidence>
<dbReference type="Pfam" id="PF01967">
    <property type="entry name" value="MoaC"/>
    <property type="match status" value="1"/>
</dbReference>
<dbReference type="InterPro" id="IPR047594">
    <property type="entry name" value="MoaC_bact/euk"/>
</dbReference>
<dbReference type="SUPFAM" id="SSF55040">
    <property type="entry name" value="Molybdenum cofactor biosynthesis protein C, MoaC"/>
    <property type="match status" value="1"/>
</dbReference>
<dbReference type="InterPro" id="IPR023045">
    <property type="entry name" value="MoaC"/>
</dbReference>
<reference evidence="9 10" key="1">
    <citation type="submission" date="2019-01" db="EMBL/GenBank/DDBJ databases">
        <authorList>
            <person name="Chen W.-M."/>
        </authorList>
    </citation>
    <scope>NUCLEOTIDE SEQUENCE [LARGE SCALE GENOMIC DNA]</scope>
    <source>
        <strain evidence="9 10">HPM-16</strain>
    </source>
</reference>
<comment type="catalytic activity">
    <reaction evidence="1 7">
        <text>(8S)-3',8-cyclo-7,8-dihydroguanosine 5'-triphosphate = cyclic pyranopterin phosphate + diphosphate</text>
        <dbReference type="Rhea" id="RHEA:49580"/>
        <dbReference type="ChEBI" id="CHEBI:33019"/>
        <dbReference type="ChEBI" id="CHEBI:59648"/>
        <dbReference type="ChEBI" id="CHEBI:131766"/>
        <dbReference type="EC" id="4.6.1.17"/>
    </reaction>
</comment>
<organism evidence="9 10">
    <name type="scientific">Neptunomonas marina</name>
    <dbReference type="NCBI Taxonomy" id="1815562"/>
    <lineage>
        <taxon>Bacteria</taxon>
        <taxon>Pseudomonadati</taxon>
        <taxon>Pseudomonadota</taxon>
        <taxon>Gammaproteobacteria</taxon>
        <taxon>Oceanospirillales</taxon>
        <taxon>Oceanospirillaceae</taxon>
        <taxon>Neptunomonas</taxon>
    </lineage>
</organism>
<sequence length="162" mass="17419">MAKLTHIDDNGQAQMVDVSEKAVTTREARAKATVVMKPETLKLILEGGHKKGDVLSVARIAGIQAAKRTSDLIPLCHPLMLSKVSIEFEADERNSQVHIVSFCRLAGQTGVEMEALTAASVSALTLYDMCKAVDKGMVIKAVQLLEKRGGKSGDWQADEVSA</sequence>
<evidence type="ECO:0000256" key="1">
    <source>
        <dbReference type="ARBA" id="ARBA00001637"/>
    </source>
</evidence>
<dbReference type="EMBL" id="SACQ01000007">
    <property type="protein sequence ID" value="RVU29842.1"/>
    <property type="molecule type" value="Genomic_DNA"/>
</dbReference>
<comment type="subunit">
    <text evidence="7">Homohexamer; trimer of dimers.</text>
</comment>
<dbReference type="PANTHER" id="PTHR22960">
    <property type="entry name" value="MOLYBDOPTERIN COFACTOR SYNTHESIS PROTEIN A"/>
    <property type="match status" value="1"/>
</dbReference>
<dbReference type="HAMAP" id="MF_01224_B">
    <property type="entry name" value="MoaC_B"/>
    <property type="match status" value="1"/>
</dbReference>
<comment type="caution">
    <text evidence="9">The sequence shown here is derived from an EMBL/GenBank/DDBJ whole genome shotgun (WGS) entry which is preliminary data.</text>
</comment>
<dbReference type="GO" id="GO:0061799">
    <property type="term" value="F:cyclic pyranopterin monophosphate synthase activity"/>
    <property type="evidence" value="ECO:0007669"/>
    <property type="project" value="UniProtKB-UniRule"/>
</dbReference>
<comment type="function">
    <text evidence="6 7">Catalyzes the conversion of (8S)-3',8-cyclo-7,8-dihydroguanosine 5'-triphosphate to cyclic pyranopterin monophosphate (cPMP).</text>
</comment>
<accession>A0A437Q5R5</accession>
<evidence type="ECO:0000256" key="3">
    <source>
        <dbReference type="ARBA" id="ARBA00012575"/>
    </source>
</evidence>
<evidence type="ECO:0000256" key="6">
    <source>
        <dbReference type="ARBA" id="ARBA00055087"/>
    </source>
</evidence>
<keyword evidence="4 7" id="KW-0501">Molybdenum cofactor biosynthesis</keyword>
<dbReference type="RefSeq" id="WP_127695153.1">
    <property type="nucleotide sequence ID" value="NZ_SACQ01000007.1"/>
</dbReference>
<dbReference type="EC" id="4.6.1.17" evidence="3 7"/>
<comment type="similarity">
    <text evidence="7">Belongs to the MoaC family.</text>
</comment>
<dbReference type="AlphaFoldDB" id="A0A437Q5R5"/>
<dbReference type="NCBIfam" id="TIGR00581">
    <property type="entry name" value="moaC"/>
    <property type="match status" value="1"/>
</dbReference>
<comment type="pathway">
    <text evidence="2 7">Cofactor biosynthesis; molybdopterin biosynthesis.</text>
</comment>
<dbReference type="FunFam" id="3.30.70.640:FF:000001">
    <property type="entry name" value="Cyclic pyranopterin monophosphate synthase"/>
    <property type="match status" value="1"/>
</dbReference>
<evidence type="ECO:0000256" key="5">
    <source>
        <dbReference type="ARBA" id="ARBA00023239"/>
    </source>
</evidence>
<dbReference type="UniPathway" id="UPA00344"/>
<keyword evidence="10" id="KW-1185">Reference proteome</keyword>
<dbReference type="NCBIfam" id="NF006870">
    <property type="entry name" value="PRK09364.1"/>
    <property type="match status" value="1"/>
</dbReference>
<feature type="binding site" evidence="7">
    <location>
        <begin position="75"/>
        <end position="77"/>
    </location>
    <ligand>
        <name>substrate</name>
    </ligand>
</feature>
<protein>
    <recommendedName>
        <fullName evidence="3 7">Cyclic pyranopterin monophosphate synthase</fullName>
        <ecNumber evidence="3 7">4.6.1.17</ecNumber>
    </recommendedName>
    <alternativeName>
        <fullName evidence="7">Molybdenum cofactor biosynthesis protein C</fullName>
    </alternativeName>
</protein>
<evidence type="ECO:0000259" key="8">
    <source>
        <dbReference type="Pfam" id="PF01967"/>
    </source>
</evidence>
<name>A0A437Q5R5_9GAMM</name>
<keyword evidence="5 7" id="KW-0456">Lyase</keyword>
<dbReference type="CDD" id="cd01420">
    <property type="entry name" value="MoaC_PE"/>
    <property type="match status" value="1"/>
</dbReference>
<evidence type="ECO:0000313" key="10">
    <source>
        <dbReference type="Proteomes" id="UP000282818"/>
    </source>
</evidence>
<dbReference type="InterPro" id="IPR050105">
    <property type="entry name" value="MoCo_biosynth_MoaA/MoaC"/>
</dbReference>
<feature type="binding site" evidence="7">
    <location>
        <begin position="113"/>
        <end position="114"/>
    </location>
    <ligand>
        <name>substrate</name>
    </ligand>
</feature>
<dbReference type="InterPro" id="IPR002820">
    <property type="entry name" value="Mopterin_CF_biosynth-C_dom"/>
</dbReference>
<dbReference type="InterPro" id="IPR036522">
    <property type="entry name" value="MoaC_sf"/>
</dbReference>
<evidence type="ECO:0000256" key="4">
    <source>
        <dbReference type="ARBA" id="ARBA00023150"/>
    </source>
</evidence>
<dbReference type="Proteomes" id="UP000282818">
    <property type="component" value="Unassembled WGS sequence"/>
</dbReference>
<dbReference type="GO" id="GO:0006777">
    <property type="term" value="P:Mo-molybdopterin cofactor biosynthetic process"/>
    <property type="evidence" value="ECO:0007669"/>
    <property type="project" value="UniProtKB-UniRule"/>
</dbReference>
<dbReference type="PANTHER" id="PTHR22960:SF29">
    <property type="entry name" value="CYCLIC PYRANOPTERIN MONOPHOSPHATE SYNTHASE"/>
    <property type="match status" value="1"/>
</dbReference>